<proteinExistence type="predicted"/>
<keyword evidence="2" id="KW-1133">Transmembrane helix</keyword>
<feature type="region of interest" description="Disordered" evidence="1">
    <location>
        <begin position="338"/>
        <end position="371"/>
    </location>
</feature>
<sequence length="371" mass="40430">MHAFRYAMATISLLYVAAHGRPTRQFDQTGSTWYEAVQEIIQSKCGVEFEDYKHGHSPNVTQKTRVSVLINCILTQMSDFYKVNMAASSIVLGSAPMILQSLGSTTAETALLGLRRPILSFLLATGSPAVTTVKGSEFIEMLARFVRGGETRNLGMPGFHWSGIHMGLRPVVSLSEYLLVGVAATNVVLEAHRLGTRAIVVFVPTTTWLPSLWTLIAVLIHGGGTIALHLRVRVYKPPPPPGPAAGGFASWVPDELIPSAFQRPSRMAWRREHVAYYALSWFLSICTVAHVVFGTLIFSSLLFFSVRDATKVVARYAASAIICRAVVRFELAGLTEATTYGDDGPPPESTEALDEEVTMSLDEAKDSRGNG</sequence>
<feature type="transmembrane region" description="Helical" evidence="2">
    <location>
        <begin position="274"/>
        <end position="304"/>
    </location>
</feature>
<keyword evidence="3" id="KW-0732">Signal</keyword>
<dbReference type="EMBL" id="JAIZPD010000007">
    <property type="protein sequence ID" value="KAH0961830.1"/>
    <property type="molecule type" value="Genomic_DNA"/>
</dbReference>
<evidence type="ECO:0000256" key="3">
    <source>
        <dbReference type="SAM" id="SignalP"/>
    </source>
</evidence>
<keyword evidence="2" id="KW-0812">Transmembrane</keyword>
<dbReference type="GeneID" id="68356039"/>
<dbReference type="AlphaFoldDB" id="A0A9P8MV69"/>
<dbReference type="Proteomes" id="UP000824596">
    <property type="component" value="Unassembled WGS sequence"/>
</dbReference>
<accession>A0A9P8MV69</accession>
<comment type="caution">
    <text evidence="4">The sequence shown here is derived from an EMBL/GenBank/DDBJ whole genome shotgun (WGS) entry which is preliminary data.</text>
</comment>
<organism evidence="4 5">
    <name type="scientific">Hirsutella rhossiliensis</name>
    <dbReference type="NCBI Taxonomy" id="111463"/>
    <lineage>
        <taxon>Eukaryota</taxon>
        <taxon>Fungi</taxon>
        <taxon>Dikarya</taxon>
        <taxon>Ascomycota</taxon>
        <taxon>Pezizomycotina</taxon>
        <taxon>Sordariomycetes</taxon>
        <taxon>Hypocreomycetidae</taxon>
        <taxon>Hypocreales</taxon>
        <taxon>Ophiocordycipitaceae</taxon>
        <taxon>Hirsutella</taxon>
    </lineage>
</organism>
<name>A0A9P8MV69_9HYPO</name>
<reference evidence="4" key="1">
    <citation type="submission" date="2021-09" db="EMBL/GenBank/DDBJ databases">
        <title>A high-quality genome of the endoparasitic fungus Hirsutella rhossiliensis with a comparison of Hirsutella genomes reveals transposable elements contributing to genome size variation.</title>
        <authorList>
            <person name="Lin R."/>
            <person name="Jiao Y."/>
            <person name="Sun X."/>
            <person name="Ling J."/>
            <person name="Xie B."/>
            <person name="Cheng X."/>
        </authorList>
    </citation>
    <scope>NUCLEOTIDE SEQUENCE</scope>
    <source>
        <strain evidence="4">HR02</strain>
    </source>
</reference>
<protein>
    <submittedName>
        <fullName evidence="4">Uncharacterized protein</fullName>
    </submittedName>
</protein>
<evidence type="ECO:0000313" key="5">
    <source>
        <dbReference type="Proteomes" id="UP000824596"/>
    </source>
</evidence>
<feature type="signal peptide" evidence="3">
    <location>
        <begin position="1"/>
        <end position="20"/>
    </location>
</feature>
<evidence type="ECO:0000256" key="2">
    <source>
        <dbReference type="SAM" id="Phobius"/>
    </source>
</evidence>
<dbReference type="RefSeq" id="XP_044719343.1">
    <property type="nucleotide sequence ID" value="XM_044865381.1"/>
</dbReference>
<feature type="chain" id="PRO_5040475192" evidence="3">
    <location>
        <begin position="21"/>
        <end position="371"/>
    </location>
</feature>
<evidence type="ECO:0000256" key="1">
    <source>
        <dbReference type="SAM" id="MobiDB-lite"/>
    </source>
</evidence>
<evidence type="ECO:0000313" key="4">
    <source>
        <dbReference type="EMBL" id="KAH0961830.1"/>
    </source>
</evidence>
<gene>
    <name evidence="4" type="ORF">HRG_06910</name>
</gene>
<feature type="transmembrane region" description="Helical" evidence="2">
    <location>
        <begin position="208"/>
        <end position="230"/>
    </location>
</feature>
<keyword evidence="5" id="KW-1185">Reference proteome</keyword>
<feature type="compositionally biased region" description="Basic and acidic residues" evidence="1">
    <location>
        <begin position="362"/>
        <end position="371"/>
    </location>
</feature>
<dbReference type="OrthoDB" id="3009728at2759"/>
<keyword evidence="2" id="KW-0472">Membrane</keyword>